<dbReference type="GO" id="GO:0005543">
    <property type="term" value="F:phospholipid binding"/>
    <property type="evidence" value="ECO:0007669"/>
    <property type="project" value="TreeGrafter"/>
</dbReference>
<evidence type="ECO:0008006" key="4">
    <source>
        <dbReference type="Google" id="ProtNLM"/>
    </source>
</evidence>
<dbReference type="PANTHER" id="PTHR11362">
    <property type="entry name" value="PHOSPHATIDYLETHANOLAMINE-BINDING PROTEIN"/>
    <property type="match status" value="1"/>
</dbReference>
<dbReference type="GeneID" id="19131819"/>
<proteinExistence type="predicted"/>
<dbReference type="InterPro" id="IPR008914">
    <property type="entry name" value="PEBP"/>
</dbReference>
<dbReference type="RefSeq" id="XP_007696400.1">
    <property type="nucleotide sequence ID" value="XM_007698210.1"/>
</dbReference>
<evidence type="ECO:0000256" key="1">
    <source>
        <dbReference type="SAM" id="SignalP"/>
    </source>
</evidence>
<dbReference type="AlphaFoldDB" id="M2TJN4"/>
<dbReference type="Pfam" id="PF01161">
    <property type="entry name" value="PBP"/>
    <property type="match status" value="1"/>
</dbReference>
<dbReference type="STRING" id="665912.M2TJN4"/>
<dbReference type="HOGENOM" id="CLU_043994_4_4_1"/>
<evidence type="ECO:0000313" key="2">
    <source>
        <dbReference type="EMBL" id="EMD68917.1"/>
    </source>
</evidence>
<dbReference type="EMBL" id="KB445638">
    <property type="protein sequence ID" value="EMD68917.1"/>
    <property type="molecule type" value="Genomic_DNA"/>
</dbReference>
<dbReference type="OrthoDB" id="2506647at2759"/>
<dbReference type="GO" id="GO:0030414">
    <property type="term" value="F:peptidase inhibitor activity"/>
    <property type="evidence" value="ECO:0007669"/>
    <property type="project" value="TreeGrafter"/>
</dbReference>
<keyword evidence="3" id="KW-1185">Reference proteome</keyword>
<dbReference type="PANTHER" id="PTHR11362:SF148">
    <property type="entry name" value="CARBOXYPEPTIDASE Y INHIBITOR"/>
    <property type="match status" value="1"/>
</dbReference>
<sequence>MKTTFLSTAALLLSTTTADVAPAFPLPSGPTNLTITYNNNDTVAPQGELLPRPVTAQAPSLSAPQLSPASNSSLYILLMIDIDVPRNNTRVPLIHWLAPNISLSSSSSFIIPSPNPVPYLQPSPPVGDIPHAYNFVLFEQPAGFQVPARVWVVEGAEFDGVWGEAESDGVYGTGEQWGRKESGRGVYGVFGCIGGCGWDGVDE</sequence>
<accession>M2TJN4</accession>
<dbReference type="InterPro" id="IPR036610">
    <property type="entry name" value="PEBP-like_sf"/>
</dbReference>
<dbReference type="KEGG" id="bsc:COCSADRAFT_157307"/>
<dbReference type="CDD" id="cd00866">
    <property type="entry name" value="PEBP_euk"/>
    <property type="match status" value="1"/>
</dbReference>
<name>M2TJN4_COCSN</name>
<feature type="chain" id="PRO_5004026570" description="PEBP-like protein" evidence="1">
    <location>
        <begin position="19"/>
        <end position="203"/>
    </location>
</feature>
<reference evidence="2 3" key="1">
    <citation type="journal article" date="2012" name="PLoS Pathog.">
        <title>Diverse lifestyles and strategies of plant pathogenesis encoded in the genomes of eighteen Dothideomycetes fungi.</title>
        <authorList>
            <person name="Ohm R.A."/>
            <person name="Feau N."/>
            <person name="Henrissat B."/>
            <person name="Schoch C.L."/>
            <person name="Horwitz B.A."/>
            <person name="Barry K.W."/>
            <person name="Condon B.J."/>
            <person name="Copeland A.C."/>
            <person name="Dhillon B."/>
            <person name="Glaser F."/>
            <person name="Hesse C.N."/>
            <person name="Kosti I."/>
            <person name="LaButti K."/>
            <person name="Lindquist E.A."/>
            <person name="Lucas S."/>
            <person name="Salamov A.A."/>
            <person name="Bradshaw R.E."/>
            <person name="Ciuffetti L."/>
            <person name="Hamelin R.C."/>
            <person name="Kema G.H.J."/>
            <person name="Lawrence C."/>
            <person name="Scott J.A."/>
            <person name="Spatafora J.W."/>
            <person name="Turgeon B.G."/>
            <person name="de Wit P.J.G.M."/>
            <person name="Zhong S."/>
            <person name="Goodwin S.B."/>
            <person name="Grigoriev I.V."/>
        </authorList>
    </citation>
    <scope>NUCLEOTIDE SEQUENCE [LARGE SCALE GENOMIC DNA]</scope>
    <source>
        <strain evidence="3">ND90Pr / ATCC 201652</strain>
    </source>
</reference>
<gene>
    <name evidence="2" type="ORF">COCSADRAFT_157307</name>
</gene>
<feature type="signal peptide" evidence="1">
    <location>
        <begin position="1"/>
        <end position="18"/>
    </location>
</feature>
<organism evidence="2 3">
    <name type="scientific">Cochliobolus sativus (strain ND90Pr / ATCC 201652)</name>
    <name type="common">Common root rot and spot blotch fungus</name>
    <name type="synonym">Bipolaris sorokiniana</name>
    <dbReference type="NCBI Taxonomy" id="665912"/>
    <lineage>
        <taxon>Eukaryota</taxon>
        <taxon>Fungi</taxon>
        <taxon>Dikarya</taxon>
        <taxon>Ascomycota</taxon>
        <taxon>Pezizomycotina</taxon>
        <taxon>Dothideomycetes</taxon>
        <taxon>Pleosporomycetidae</taxon>
        <taxon>Pleosporales</taxon>
        <taxon>Pleosporineae</taxon>
        <taxon>Pleosporaceae</taxon>
        <taxon>Bipolaris</taxon>
    </lineage>
</organism>
<evidence type="ECO:0000313" key="3">
    <source>
        <dbReference type="Proteomes" id="UP000016934"/>
    </source>
</evidence>
<dbReference type="GO" id="GO:0030162">
    <property type="term" value="P:regulation of proteolysis"/>
    <property type="evidence" value="ECO:0007669"/>
    <property type="project" value="TreeGrafter"/>
</dbReference>
<dbReference type="GO" id="GO:0046578">
    <property type="term" value="P:regulation of Ras protein signal transduction"/>
    <property type="evidence" value="ECO:0007669"/>
    <property type="project" value="TreeGrafter"/>
</dbReference>
<dbReference type="Gene3D" id="3.90.280.10">
    <property type="entry name" value="PEBP-like"/>
    <property type="match status" value="1"/>
</dbReference>
<protein>
    <recommendedName>
        <fullName evidence="4">PEBP-like protein</fullName>
    </recommendedName>
</protein>
<dbReference type="InterPro" id="IPR035810">
    <property type="entry name" value="PEBP_euk"/>
</dbReference>
<keyword evidence="1" id="KW-0732">Signal</keyword>
<reference evidence="3" key="2">
    <citation type="journal article" date="2013" name="PLoS Genet.">
        <title>Comparative genome structure, secondary metabolite, and effector coding capacity across Cochliobolus pathogens.</title>
        <authorList>
            <person name="Condon B.J."/>
            <person name="Leng Y."/>
            <person name="Wu D."/>
            <person name="Bushley K.E."/>
            <person name="Ohm R.A."/>
            <person name="Otillar R."/>
            <person name="Martin J."/>
            <person name="Schackwitz W."/>
            <person name="Grimwood J."/>
            <person name="MohdZainudin N."/>
            <person name="Xue C."/>
            <person name="Wang R."/>
            <person name="Manning V.A."/>
            <person name="Dhillon B."/>
            <person name="Tu Z.J."/>
            <person name="Steffenson B.J."/>
            <person name="Salamov A."/>
            <person name="Sun H."/>
            <person name="Lowry S."/>
            <person name="LaButti K."/>
            <person name="Han J."/>
            <person name="Copeland A."/>
            <person name="Lindquist E."/>
            <person name="Barry K."/>
            <person name="Schmutz J."/>
            <person name="Baker S.E."/>
            <person name="Ciuffetti L.M."/>
            <person name="Grigoriev I.V."/>
            <person name="Zhong S."/>
            <person name="Turgeon B.G."/>
        </authorList>
    </citation>
    <scope>NUCLEOTIDE SEQUENCE [LARGE SCALE GENOMIC DNA]</scope>
    <source>
        <strain evidence="3">ND90Pr / ATCC 201652</strain>
    </source>
</reference>
<dbReference type="SUPFAM" id="SSF49777">
    <property type="entry name" value="PEBP-like"/>
    <property type="match status" value="1"/>
</dbReference>
<dbReference type="eggNOG" id="ENOG502S6VR">
    <property type="taxonomic scope" value="Eukaryota"/>
</dbReference>
<dbReference type="Proteomes" id="UP000016934">
    <property type="component" value="Unassembled WGS sequence"/>
</dbReference>